<dbReference type="GO" id="GO:0005762">
    <property type="term" value="C:mitochondrial large ribosomal subunit"/>
    <property type="evidence" value="ECO:0007669"/>
    <property type="project" value="TreeGrafter"/>
</dbReference>
<dbReference type="InterPro" id="IPR022669">
    <property type="entry name" value="Ribosomal_uL2_C"/>
</dbReference>
<feature type="compositionally biased region" description="Basic residues" evidence="4">
    <location>
        <begin position="278"/>
        <end position="287"/>
    </location>
</feature>
<dbReference type="SUPFAM" id="SSF50104">
    <property type="entry name" value="Translation proteins SH3-like domain"/>
    <property type="match status" value="1"/>
</dbReference>
<dbReference type="Pfam" id="PF00181">
    <property type="entry name" value="Ribosomal_L2_N"/>
    <property type="match status" value="1"/>
</dbReference>
<feature type="region of interest" description="Disordered" evidence="4">
    <location>
        <begin position="269"/>
        <end position="319"/>
    </location>
</feature>
<dbReference type="Pfam" id="PF03947">
    <property type="entry name" value="Ribosomal_L2_C"/>
    <property type="match status" value="1"/>
</dbReference>
<dbReference type="InterPro" id="IPR022666">
    <property type="entry name" value="Ribosomal_uL2_RNA-bd_dom"/>
</dbReference>
<comment type="similarity">
    <text evidence="1">Belongs to the universal ribosomal protein uL2 family.</text>
</comment>
<dbReference type="SMART" id="SM01383">
    <property type="entry name" value="Ribosomal_L2"/>
    <property type="match status" value="1"/>
</dbReference>
<dbReference type="InterPro" id="IPR012340">
    <property type="entry name" value="NA-bd_OB-fold"/>
</dbReference>
<dbReference type="Proteomes" id="UP001233999">
    <property type="component" value="Unassembled WGS sequence"/>
</dbReference>
<dbReference type="Gene3D" id="2.40.50.140">
    <property type="entry name" value="Nucleic acid-binding proteins"/>
    <property type="match status" value="1"/>
</dbReference>
<keyword evidence="8" id="KW-1185">Reference proteome</keyword>
<organism evidence="7 8">
    <name type="scientific">Diploptera punctata</name>
    <name type="common">Pacific beetle cockroach</name>
    <dbReference type="NCBI Taxonomy" id="6984"/>
    <lineage>
        <taxon>Eukaryota</taxon>
        <taxon>Metazoa</taxon>
        <taxon>Ecdysozoa</taxon>
        <taxon>Arthropoda</taxon>
        <taxon>Hexapoda</taxon>
        <taxon>Insecta</taxon>
        <taxon>Pterygota</taxon>
        <taxon>Neoptera</taxon>
        <taxon>Polyneoptera</taxon>
        <taxon>Dictyoptera</taxon>
        <taxon>Blattodea</taxon>
        <taxon>Blaberoidea</taxon>
        <taxon>Blaberidae</taxon>
        <taxon>Diplopterinae</taxon>
        <taxon>Diploptera</taxon>
    </lineage>
</organism>
<protein>
    <recommendedName>
        <fullName evidence="9">Mitochondrial ribosomal protein L2</fullName>
    </recommendedName>
</protein>
<dbReference type="GO" id="GO:0032543">
    <property type="term" value="P:mitochondrial translation"/>
    <property type="evidence" value="ECO:0007669"/>
    <property type="project" value="TreeGrafter"/>
</dbReference>
<accession>A0AAD8A2Z5</accession>
<evidence type="ECO:0000256" key="3">
    <source>
        <dbReference type="ARBA" id="ARBA00023274"/>
    </source>
</evidence>
<reference evidence="7" key="1">
    <citation type="journal article" date="2023" name="IScience">
        <title>Live-bearing cockroach genome reveals convergent evolutionary mechanisms linked to viviparity in insects and beyond.</title>
        <authorList>
            <person name="Fouks B."/>
            <person name="Harrison M.C."/>
            <person name="Mikhailova A.A."/>
            <person name="Marchal E."/>
            <person name="English S."/>
            <person name="Carruthers M."/>
            <person name="Jennings E.C."/>
            <person name="Chiamaka E.L."/>
            <person name="Frigard R.A."/>
            <person name="Pippel M."/>
            <person name="Attardo G.M."/>
            <person name="Benoit J.B."/>
            <person name="Bornberg-Bauer E."/>
            <person name="Tobe S.S."/>
        </authorList>
    </citation>
    <scope>NUCLEOTIDE SEQUENCE</scope>
    <source>
        <strain evidence="7">Stay&amp;Tobe</strain>
    </source>
</reference>
<dbReference type="GO" id="GO:0003723">
    <property type="term" value="F:RNA binding"/>
    <property type="evidence" value="ECO:0007669"/>
    <property type="project" value="TreeGrafter"/>
</dbReference>
<dbReference type="InterPro" id="IPR014722">
    <property type="entry name" value="Rib_uL2_dom2"/>
</dbReference>
<dbReference type="AlphaFoldDB" id="A0AAD8A2Z5"/>
<dbReference type="Gene3D" id="2.30.30.30">
    <property type="match status" value="1"/>
</dbReference>
<evidence type="ECO:0000313" key="7">
    <source>
        <dbReference type="EMBL" id="KAJ9590792.1"/>
    </source>
</evidence>
<feature type="domain" description="Large ribosomal subunit protein uL2 RNA-binding" evidence="6">
    <location>
        <begin position="85"/>
        <end position="165"/>
    </location>
</feature>
<dbReference type="EMBL" id="JASPKZ010004195">
    <property type="protein sequence ID" value="KAJ9590792.1"/>
    <property type="molecule type" value="Genomic_DNA"/>
</dbReference>
<dbReference type="FunFam" id="2.40.50.140:FF:000157">
    <property type="entry name" value="39S ribosomal protein L2, mitochondrial"/>
    <property type="match status" value="1"/>
</dbReference>
<evidence type="ECO:0000259" key="6">
    <source>
        <dbReference type="SMART" id="SM01383"/>
    </source>
</evidence>
<evidence type="ECO:0000256" key="4">
    <source>
        <dbReference type="SAM" id="MobiDB-lite"/>
    </source>
</evidence>
<proteinExistence type="inferred from homology"/>
<gene>
    <name evidence="7" type="ORF">L9F63_016178</name>
</gene>
<evidence type="ECO:0000313" key="8">
    <source>
        <dbReference type="Proteomes" id="UP001233999"/>
    </source>
</evidence>
<evidence type="ECO:0000256" key="2">
    <source>
        <dbReference type="ARBA" id="ARBA00022980"/>
    </source>
</evidence>
<evidence type="ECO:0008006" key="9">
    <source>
        <dbReference type="Google" id="ProtNLM"/>
    </source>
</evidence>
<evidence type="ECO:0000259" key="5">
    <source>
        <dbReference type="SMART" id="SM01382"/>
    </source>
</evidence>
<name>A0AAD8A2Z5_DIPPU</name>
<feature type="domain" description="Large ribosomal subunit protein uL2 C-terminal" evidence="5">
    <location>
        <begin position="176"/>
        <end position="290"/>
    </location>
</feature>
<sequence>MAFSIKVINTGIRALCLSEASGIYRVNVGVSCRSFWTEHAKLKSIVDRIWKDELPKPGNGKAYRRIVHYPEKYTVKPLNVTNLGGRDPVTGRVIVKGIGGGIKHKFHWVHFKREGPKEGPPIEERVIQIMDDGCRTGKIALVARGDELKYYIATENMKAGDIIKTSGYIPRIAVRPNEGDAYPLGALPMGIHVHCVQQYPGLDGHLVLAAGTRATLLRRIGNKVVVQLPSKHELLLHQECMAVVGRVSNVMHSRTPIGSPQRLRELGYRPRSGLWQRKSGRHGRKIKPLPPIRDTDNPRPPAPEPLILTLPDSKIYSKT</sequence>
<keyword evidence="3" id="KW-0687">Ribonucleoprotein</keyword>
<dbReference type="InterPro" id="IPR008991">
    <property type="entry name" value="Translation_prot_SH3-like_sf"/>
</dbReference>
<dbReference type="PANTHER" id="PTHR13691:SF73">
    <property type="entry name" value="LARGE RIBOSOMAL SUBUNIT PROTEIN UL2M"/>
    <property type="match status" value="1"/>
</dbReference>
<dbReference type="InterPro" id="IPR002171">
    <property type="entry name" value="Ribosomal_uL2"/>
</dbReference>
<dbReference type="PANTHER" id="PTHR13691">
    <property type="entry name" value="RIBOSOMAL PROTEIN L2"/>
    <property type="match status" value="1"/>
</dbReference>
<dbReference type="SMART" id="SM01382">
    <property type="entry name" value="Ribosomal_L2_C"/>
    <property type="match status" value="1"/>
</dbReference>
<dbReference type="SUPFAM" id="SSF50249">
    <property type="entry name" value="Nucleic acid-binding proteins"/>
    <property type="match status" value="1"/>
</dbReference>
<dbReference type="GO" id="GO:0003735">
    <property type="term" value="F:structural constituent of ribosome"/>
    <property type="evidence" value="ECO:0007669"/>
    <property type="project" value="InterPro"/>
</dbReference>
<evidence type="ECO:0000256" key="1">
    <source>
        <dbReference type="ARBA" id="ARBA00005636"/>
    </source>
</evidence>
<comment type="caution">
    <text evidence="7">The sequence shown here is derived from an EMBL/GenBank/DDBJ whole genome shotgun (WGS) entry which is preliminary data.</text>
</comment>
<keyword evidence="2" id="KW-0689">Ribosomal protein</keyword>
<reference evidence="7" key="2">
    <citation type="submission" date="2023-05" db="EMBL/GenBank/DDBJ databases">
        <authorList>
            <person name="Fouks B."/>
        </authorList>
    </citation>
    <scope>NUCLEOTIDE SEQUENCE</scope>
    <source>
        <strain evidence="7">Stay&amp;Tobe</strain>
        <tissue evidence="7">Testes</tissue>
    </source>
</reference>